<dbReference type="eggNOG" id="COG2230">
    <property type="taxonomic scope" value="Bacteria"/>
</dbReference>
<dbReference type="Proteomes" id="UP000010388">
    <property type="component" value="Chromosome"/>
</dbReference>
<organism evidence="2 3">
    <name type="scientific">Cyanobium gracile (strain ATCC 27147 / PCC 6307)</name>
    <dbReference type="NCBI Taxonomy" id="292564"/>
    <lineage>
        <taxon>Bacteria</taxon>
        <taxon>Bacillati</taxon>
        <taxon>Cyanobacteriota</taxon>
        <taxon>Cyanophyceae</taxon>
        <taxon>Synechococcales</taxon>
        <taxon>Prochlorococcaceae</taxon>
        <taxon>Cyanobium</taxon>
    </lineage>
</organism>
<keyword evidence="2" id="KW-0489">Methyltransferase</keyword>
<evidence type="ECO:0000313" key="3">
    <source>
        <dbReference type="Proteomes" id="UP000010388"/>
    </source>
</evidence>
<evidence type="ECO:0000313" key="2">
    <source>
        <dbReference type="EMBL" id="AFY29248.1"/>
    </source>
</evidence>
<dbReference type="AlphaFoldDB" id="K9P8E6"/>
<dbReference type="Pfam" id="PF08241">
    <property type="entry name" value="Methyltransf_11"/>
    <property type="match status" value="1"/>
</dbReference>
<dbReference type="InterPro" id="IPR013216">
    <property type="entry name" value="Methyltransf_11"/>
</dbReference>
<reference evidence="3" key="1">
    <citation type="journal article" date="2013" name="Proc. Natl. Acad. Sci. U.S.A.">
        <title>Improving the coverage of the cyanobacterial phylum using diversity-driven genome sequencing.</title>
        <authorList>
            <person name="Shih P.M."/>
            <person name="Wu D."/>
            <person name="Latifi A."/>
            <person name="Axen S.D."/>
            <person name="Fewer D.P."/>
            <person name="Talla E."/>
            <person name="Calteau A."/>
            <person name="Cai F."/>
            <person name="Tandeau de Marsac N."/>
            <person name="Rippka R."/>
            <person name="Herdman M."/>
            <person name="Sivonen K."/>
            <person name="Coursin T."/>
            <person name="Laurent T."/>
            <person name="Goodwin L."/>
            <person name="Nolan M."/>
            <person name="Davenport K.W."/>
            <person name="Han C.S."/>
            <person name="Rubin E.M."/>
            <person name="Eisen J.A."/>
            <person name="Woyke T."/>
            <person name="Gugger M."/>
            <person name="Kerfeld C.A."/>
        </authorList>
    </citation>
    <scope>NUCLEOTIDE SEQUENCE [LARGE SCALE GENOMIC DNA]</scope>
    <source>
        <strain evidence="3">ATCC 27147 / PCC 6307</strain>
    </source>
</reference>
<keyword evidence="2" id="KW-0808">Transferase</keyword>
<dbReference type="HOGENOM" id="CLU_672162_0_0_3"/>
<sequence length="409" mass="47040">MAGINTNVLVVVANYDFSRNADRMRRRFSSRFPTLLVDASSPSPPKSPSITIPNTYYTGLWNEAVRLALERETEWLLFVASDVLIREWKRVSDLVTDVIRDSAIGVYTSSLSGNSRVAFKSTLCHKTNRLRRCGLVEGFAFLARTKILKELYPVPASNKYGWGIDIVTCEKAKQLGYQVVTDDRAVMMHPKSKAQHQIDEVVAREMSYAYAESMGFSREVIDHTYEMTQRPSYRFHHRNLSMQRSLDLGCGVRPKNIYSADELYGIDLSPQLSDEQVHIRVADLAIEPIPWPDEYFDVITAFDFIEHIPRLAFVPERRHPFISLMNEIWRCLKPDGIFHSLTPAYPAKEAFQDPTHVNIITEDTFSFYFCGPRWAEMYGFNGSFLLESQEWEDECKLKTVIRKVTAFNS</sequence>
<gene>
    <name evidence="2" type="ordered locus">Cyagr_2129</name>
</gene>
<dbReference type="EMBL" id="CP003495">
    <property type="protein sequence ID" value="AFY29248.1"/>
    <property type="molecule type" value="Genomic_DNA"/>
</dbReference>
<dbReference type="CDD" id="cd02440">
    <property type="entry name" value="AdoMet_MTases"/>
    <property type="match status" value="1"/>
</dbReference>
<dbReference type="GO" id="GO:0008757">
    <property type="term" value="F:S-adenosylmethionine-dependent methyltransferase activity"/>
    <property type="evidence" value="ECO:0007669"/>
    <property type="project" value="InterPro"/>
</dbReference>
<dbReference type="SUPFAM" id="SSF53448">
    <property type="entry name" value="Nucleotide-diphospho-sugar transferases"/>
    <property type="match status" value="1"/>
</dbReference>
<dbReference type="GO" id="GO:0032259">
    <property type="term" value="P:methylation"/>
    <property type="evidence" value="ECO:0007669"/>
    <property type="project" value="UniProtKB-KW"/>
</dbReference>
<dbReference type="InterPro" id="IPR050508">
    <property type="entry name" value="Methyltransf_Superfamily"/>
</dbReference>
<dbReference type="PANTHER" id="PTHR42912">
    <property type="entry name" value="METHYLTRANSFERASE"/>
    <property type="match status" value="1"/>
</dbReference>
<dbReference type="InterPro" id="IPR029063">
    <property type="entry name" value="SAM-dependent_MTases_sf"/>
</dbReference>
<dbReference type="SUPFAM" id="SSF53335">
    <property type="entry name" value="S-adenosyl-L-methionine-dependent methyltransferases"/>
    <property type="match status" value="1"/>
</dbReference>
<dbReference type="InterPro" id="IPR029044">
    <property type="entry name" value="Nucleotide-diphossugar_trans"/>
</dbReference>
<proteinExistence type="predicted"/>
<dbReference type="eggNOG" id="COG1216">
    <property type="taxonomic scope" value="Bacteria"/>
</dbReference>
<accession>K9P8E6</accession>
<dbReference type="KEGG" id="cgc:Cyagr_2129"/>
<name>K9P8E6_CYAGP</name>
<dbReference type="PATRIC" id="fig|292564.3.peg.2018"/>
<feature type="domain" description="Methyltransferase type 11" evidence="1">
    <location>
        <begin position="246"/>
        <end position="338"/>
    </location>
</feature>
<dbReference type="Gene3D" id="3.90.550.10">
    <property type="entry name" value="Spore Coat Polysaccharide Biosynthesis Protein SpsA, Chain A"/>
    <property type="match status" value="1"/>
</dbReference>
<evidence type="ECO:0000259" key="1">
    <source>
        <dbReference type="Pfam" id="PF08241"/>
    </source>
</evidence>
<dbReference type="Gene3D" id="3.40.50.150">
    <property type="entry name" value="Vaccinia Virus protein VP39"/>
    <property type="match status" value="1"/>
</dbReference>
<protein>
    <submittedName>
        <fullName evidence="2">Methyltransferase family protein</fullName>
    </submittedName>
</protein>